<organism evidence="1">
    <name type="scientific">Rhizophora mucronata</name>
    <name type="common">Asiatic mangrove</name>
    <dbReference type="NCBI Taxonomy" id="61149"/>
    <lineage>
        <taxon>Eukaryota</taxon>
        <taxon>Viridiplantae</taxon>
        <taxon>Streptophyta</taxon>
        <taxon>Embryophyta</taxon>
        <taxon>Tracheophyta</taxon>
        <taxon>Spermatophyta</taxon>
        <taxon>Magnoliopsida</taxon>
        <taxon>eudicotyledons</taxon>
        <taxon>Gunneridae</taxon>
        <taxon>Pentapetalae</taxon>
        <taxon>rosids</taxon>
        <taxon>fabids</taxon>
        <taxon>Malpighiales</taxon>
        <taxon>Rhizophoraceae</taxon>
        <taxon>Rhizophora</taxon>
    </lineage>
</organism>
<sequence length="32" mass="3576">MVKVEILDSGLWAYVEPLQYIIGPWVEALGVS</sequence>
<dbReference type="AlphaFoldDB" id="A0A2P2Q9Z4"/>
<protein>
    <submittedName>
        <fullName evidence="1">Uncharacterized protein</fullName>
    </submittedName>
</protein>
<proteinExistence type="predicted"/>
<evidence type="ECO:0000313" key="1">
    <source>
        <dbReference type="EMBL" id="MBX63763.1"/>
    </source>
</evidence>
<accession>A0A2P2Q9Z4</accession>
<name>A0A2P2Q9Z4_RHIMU</name>
<reference evidence="1" key="1">
    <citation type="submission" date="2018-02" db="EMBL/GenBank/DDBJ databases">
        <title>Rhizophora mucronata_Transcriptome.</title>
        <authorList>
            <person name="Meera S.P."/>
            <person name="Sreeshan A."/>
            <person name="Augustine A."/>
        </authorList>
    </citation>
    <scope>NUCLEOTIDE SEQUENCE</scope>
    <source>
        <tissue evidence="1">Leaf</tissue>
    </source>
</reference>
<dbReference type="EMBL" id="GGEC01083279">
    <property type="protein sequence ID" value="MBX63763.1"/>
    <property type="molecule type" value="Transcribed_RNA"/>
</dbReference>